<feature type="transmembrane region" description="Helical" evidence="1">
    <location>
        <begin position="289"/>
        <end position="309"/>
    </location>
</feature>
<evidence type="ECO:0000256" key="1">
    <source>
        <dbReference type="SAM" id="Phobius"/>
    </source>
</evidence>
<dbReference type="OrthoDB" id="1113021at2"/>
<dbReference type="RefSeq" id="WP_142527871.1">
    <property type="nucleotide sequence ID" value="NZ_CBCSJO010000001.1"/>
</dbReference>
<keyword evidence="3" id="KW-1185">Reference proteome</keyword>
<evidence type="ECO:0000313" key="3">
    <source>
        <dbReference type="Proteomes" id="UP000320300"/>
    </source>
</evidence>
<feature type="transmembrane region" description="Helical" evidence="1">
    <location>
        <begin position="251"/>
        <end position="269"/>
    </location>
</feature>
<organism evidence="2 3">
    <name type="scientific">Pedobacter westerhofensis</name>
    <dbReference type="NCBI Taxonomy" id="425512"/>
    <lineage>
        <taxon>Bacteria</taxon>
        <taxon>Pseudomonadati</taxon>
        <taxon>Bacteroidota</taxon>
        <taxon>Sphingobacteriia</taxon>
        <taxon>Sphingobacteriales</taxon>
        <taxon>Sphingobacteriaceae</taxon>
        <taxon>Pedobacter</taxon>
    </lineage>
</organism>
<feature type="transmembrane region" description="Helical" evidence="1">
    <location>
        <begin position="12"/>
        <end position="32"/>
    </location>
</feature>
<feature type="transmembrane region" description="Helical" evidence="1">
    <location>
        <begin position="631"/>
        <end position="652"/>
    </location>
</feature>
<feature type="transmembrane region" description="Helical" evidence="1">
    <location>
        <begin position="921"/>
        <end position="938"/>
    </location>
</feature>
<dbReference type="Proteomes" id="UP000320300">
    <property type="component" value="Unassembled WGS sequence"/>
</dbReference>
<accession>A0A521CUQ1</accession>
<proteinExistence type="predicted"/>
<keyword evidence="1" id="KW-1133">Transmembrane helix</keyword>
<feature type="transmembrane region" description="Helical" evidence="1">
    <location>
        <begin position="763"/>
        <end position="784"/>
    </location>
</feature>
<name>A0A521CUQ1_9SPHI</name>
<feature type="transmembrane region" description="Helical" evidence="1">
    <location>
        <begin position="658"/>
        <end position="676"/>
    </location>
</feature>
<evidence type="ECO:0000313" key="2">
    <source>
        <dbReference type="EMBL" id="SMO62451.1"/>
    </source>
</evidence>
<gene>
    <name evidence="2" type="ORF">SAMN06265348_104165</name>
</gene>
<feature type="transmembrane region" description="Helical" evidence="1">
    <location>
        <begin position="587"/>
        <end position="610"/>
    </location>
</feature>
<reference evidence="2 3" key="1">
    <citation type="submission" date="2017-05" db="EMBL/GenBank/DDBJ databases">
        <authorList>
            <person name="Varghese N."/>
            <person name="Submissions S."/>
        </authorList>
    </citation>
    <scope>NUCLEOTIDE SEQUENCE [LARGE SCALE GENOMIC DNA]</scope>
    <source>
        <strain evidence="2 3">DSM 19036</strain>
    </source>
</reference>
<evidence type="ECO:0008006" key="4">
    <source>
        <dbReference type="Google" id="ProtNLM"/>
    </source>
</evidence>
<protein>
    <recommendedName>
        <fullName evidence="4">Cache domain-containing protein</fullName>
    </recommendedName>
</protein>
<dbReference type="EMBL" id="FXTN01000004">
    <property type="protein sequence ID" value="SMO62451.1"/>
    <property type="molecule type" value="Genomic_DNA"/>
</dbReference>
<feature type="transmembrane region" description="Helical" evidence="1">
    <location>
        <begin position="720"/>
        <end position="742"/>
    </location>
</feature>
<keyword evidence="1" id="KW-0472">Membrane</keyword>
<sequence>MKLPIINSKAGTVFATVILIIILGAGYFLWYIPVNQNEIELKRYRSLQNMAANVDEKISNSLDLLNTLMDSFKQPKTSDRYQLVAEYLKNVRNANFRLDTGTYSAPPVLPADKLKVPPVIKTTDTTITVNGDVFSIRLRRDKTIIEMTYTLKRFIAGLFPENSFDNYIIFKDTTVIYQTFQSGITRMVVDSLKNDKSAFDKNPVRNVSLSGTAYKLFSQQLSTKTQGKLTIAGLVSKSRYNTERNNLPNEIVILLSVIVLASIIALPWIKVYQMGSQDRMTASDGIFSLAVPMLLMSVLFFVFLCYSMPVRTGPEAFKTSAKNTAARLATAFSNEIGDRYRTLLAADNIISAPTTSTKSNVNARANSLDTGMSSGFDAKVIQGLMRFRKDTSINQVNQMNSAGKETGNWSPKARFNAPTGNYSNRGYFKSLYAAGPPLYLSTHMGKVFALEPVVSRITGDFTTVMSVRSKQNKLTTLSFNMQSLRNVILTPGFIFCMIDQEGKVLYHSNKAKQLNENLFEEFSAHSVLAAAVQHLTDTVFNTRYEGRQYKVYAEPVAGLPFTLLVMEDSSFISFRQVNNFTFTFSMLFAYFIILGLDLLILFAVAVRPAFYTKHYFDVSWMGPNALFRGEYNLSTLANIVIIIVLLGFWFTAVSFLEFVFIFLAAAKISYFFQNYLYLSRHKEGDRQKIKLKKRTAWTMGGLLVLMNSIALYYVPFQFLLLFEALVTAALFGLCYLAALPGFRERIDRMAGNDLSISFSLMSFSRLIITSGLPVALFFITIYNYNLRLVSRYRHIEFTNAVLDKPQSDRIVKPNVYRDGIWIYMDTVQKDQIECAKQNKADEAANFMFRLLTVNNERLVPGIDGVAMAPCDANWRFSGLFEKGNDKSEYALAENKHFVLKSSPLGYELPLQEKERDLFRDIFLWLGFFAVLAAFFYTFKQVIKRLFSLNLPSNAGWPIIDRILLEDNDLNKLVFLIGVPGSGKMEHVISLVQSGVITGKDGTPLRYKSPNPANDNCFVADMFLIPNDTGATAAGTPANSVTDWNTMRTQALSGQHKLVIVNQFEYDIKNPESNRAKLGLLEDILQKNNCKVMIISTVHPVNFLDSVNHQITGKSSPEHDLERWHVLLGHFRLVIQKLETQNMGLKPRFNSSKLTGNWRNTLKYETQRGHMLSKMSAPIHKAGKLLNAGGMNSESITMKLGVTSHYFYMYIWQSLTKEEKFILYDLAEDGLVNPFDEYNLILLISKGLVIREDDGIIRLFNHGFRDFILTAIGKSEADSIQRQIEDNGNWRKLKIPLTLLITAVLAFLFTSQKETYSDLFKYVTAAVAAAPLLVQVFNIFKSDPAQANKAA</sequence>
<keyword evidence="1" id="KW-0812">Transmembrane</keyword>
<feature type="transmembrane region" description="Helical" evidence="1">
    <location>
        <begin position="696"/>
        <end position="714"/>
    </location>
</feature>